<evidence type="ECO:0000313" key="2">
    <source>
        <dbReference type="EMBL" id="GAA6405913.1"/>
    </source>
</evidence>
<gene>
    <name evidence="2" type="ORF">K040078D81_00300</name>
</gene>
<accession>A0ABQ0B3D0</accession>
<dbReference type="EMBL" id="BAABYW010000001">
    <property type="protein sequence ID" value="GAA6405913.1"/>
    <property type="molecule type" value="Genomic_DNA"/>
</dbReference>
<reference evidence="2 3" key="1">
    <citation type="submission" date="2024-04" db="EMBL/GenBank/DDBJ databases">
        <title>Defined microbial consortia suppress multidrug-resistant proinflammatory Enterobacteriaceae via ecological control.</title>
        <authorList>
            <person name="Furuichi M."/>
            <person name="Kawaguchi T."/>
            <person name="Pust M."/>
            <person name="Yasuma K."/>
            <person name="Plichta D."/>
            <person name="Hasegawa N."/>
            <person name="Ohya T."/>
            <person name="Bhattarai S."/>
            <person name="Sasajima S."/>
            <person name="Aoto Y."/>
            <person name="Tuganbaev T."/>
            <person name="Yaginuma M."/>
            <person name="Ueda M."/>
            <person name="Okahashi N."/>
            <person name="Amafuji K."/>
            <person name="Kiridooshi Y."/>
            <person name="Sugita K."/>
            <person name="Strazar M."/>
            <person name="Skelly A."/>
            <person name="Suda W."/>
            <person name="Hattori M."/>
            <person name="Nakamoto N."/>
            <person name="Caballero S."/>
            <person name="Norman J."/>
            <person name="Olle B."/>
            <person name="Tanoue T."/>
            <person name="Arita M."/>
            <person name="Bucci V."/>
            <person name="Atarashi K."/>
            <person name="Xavier R."/>
            <person name="Honda K."/>
        </authorList>
    </citation>
    <scope>NUCLEOTIDE SEQUENCE [LARGE SCALE GENOMIC DNA]</scope>
    <source>
        <strain evidence="3">k04-0078-D8-1</strain>
    </source>
</reference>
<keyword evidence="3" id="KW-1185">Reference proteome</keyword>
<organism evidence="2 3">
    <name type="scientific">Blautia hominis</name>
    <dbReference type="NCBI Taxonomy" id="2025493"/>
    <lineage>
        <taxon>Bacteria</taxon>
        <taxon>Bacillati</taxon>
        <taxon>Bacillota</taxon>
        <taxon>Clostridia</taxon>
        <taxon>Lachnospirales</taxon>
        <taxon>Lachnospiraceae</taxon>
        <taxon>Blautia</taxon>
    </lineage>
</organism>
<feature type="domain" description="HPt" evidence="1">
    <location>
        <begin position="45"/>
        <end position="102"/>
    </location>
</feature>
<dbReference type="Pfam" id="PF01627">
    <property type="entry name" value="Hpt"/>
    <property type="match status" value="1"/>
</dbReference>
<evidence type="ECO:0000313" key="3">
    <source>
        <dbReference type="Proteomes" id="UP001600943"/>
    </source>
</evidence>
<comment type="caution">
    <text evidence="2">The sequence shown here is derived from an EMBL/GenBank/DDBJ whole genome shotgun (WGS) entry which is preliminary data.</text>
</comment>
<protein>
    <recommendedName>
        <fullName evidence="1">HPt domain-containing protein</fullName>
    </recommendedName>
</protein>
<evidence type="ECO:0000259" key="1">
    <source>
        <dbReference type="Pfam" id="PF01627"/>
    </source>
</evidence>
<dbReference type="InterPro" id="IPR008207">
    <property type="entry name" value="Sig_transdc_His_kin_Hpt_dom"/>
</dbReference>
<sequence length="120" mass="14220">MNLKDCYIKFGGDFDEVLGRLRREQTVQKFVYKFLDDKSFYLFETSMGNKDYEEALRAVHTLKGICQNLSFTRLFESSNLVTKALKENDWNTAVEMMPKLSKDYYEIINVIKEFKSSREE</sequence>
<dbReference type="Gene3D" id="1.20.120.160">
    <property type="entry name" value="HPT domain"/>
    <property type="match status" value="1"/>
</dbReference>
<name>A0ABQ0B3D0_9FIRM</name>
<dbReference type="Proteomes" id="UP001600943">
    <property type="component" value="Unassembled WGS sequence"/>
</dbReference>
<dbReference type="RefSeq" id="WP_226826461.1">
    <property type="nucleotide sequence ID" value="NZ_BAABYW010000001.1"/>
</dbReference>
<proteinExistence type="predicted"/>
<dbReference type="InterPro" id="IPR036641">
    <property type="entry name" value="HPT_dom_sf"/>
</dbReference>
<dbReference type="SUPFAM" id="SSF47226">
    <property type="entry name" value="Histidine-containing phosphotransfer domain, HPT domain"/>
    <property type="match status" value="1"/>
</dbReference>